<protein>
    <recommendedName>
        <fullName evidence="2">NADH:ubiquinone oxidoreductase-like 20kDa subunit domain-containing protein</fullName>
    </recommendedName>
</protein>
<dbReference type="AlphaFoldDB" id="X1AKV1"/>
<dbReference type="GO" id="GO:0045271">
    <property type="term" value="C:respiratory chain complex I"/>
    <property type="evidence" value="ECO:0007669"/>
    <property type="project" value="TreeGrafter"/>
</dbReference>
<feature type="non-terminal residue" evidence="1">
    <location>
        <position position="76"/>
    </location>
</feature>
<comment type="caution">
    <text evidence="1">The sequence shown here is derived from an EMBL/GenBank/DDBJ whole genome shotgun (WGS) entry which is preliminary data.</text>
</comment>
<dbReference type="GO" id="GO:0009060">
    <property type="term" value="P:aerobic respiration"/>
    <property type="evidence" value="ECO:0007669"/>
    <property type="project" value="TreeGrafter"/>
</dbReference>
<reference evidence="1" key="1">
    <citation type="journal article" date="2014" name="Front. Microbiol.">
        <title>High frequency of phylogenetically diverse reductive dehalogenase-homologous genes in deep subseafloor sedimentary metagenomes.</title>
        <authorList>
            <person name="Kawai M."/>
            <person name="Futagami T."/>
            <person name="Toyoda A."/>
            <person name="Takaki Y."/>
            <person name="Nishi S."/>
            <person name="Hori S."/>
            <person name="Arai W."/>
            <person name="Tsubouchi T."/>
            <person name="Morono Y."/>
            <person name="Uchiyama I."/>
            <person name="Ito T."/>
            <person name="Fujiyama A."/>
            <person name="Inagaki F."/>
            <person name="Takami H."/>
        </authorList>
    </citation>
    <scope>NUCLEOTIDE SEQUENCE</scope>
    <source>
        <strain evidence="1">Expedition CK06-06</strain>
    </source>
</reference>
<dbReference type="PANTHER" id="PTHR11995">
    <property type="entry name" value="NADH DEHYDROGENASE"/>
    <property type="match status" value="1"/>
</dbReference>
<dbReference type="GO" id="GO:0008137">
    <property type="term" value="F:NADH dehydrogenase (ubiquinone) activity"/>
    <property type="evidence" value="ECO:0007669"/>
    <property type="project" value="TreeGrafter"/>
</dbReference>
<gene>
    <name evidence="1" type="ORF">S01H4_14313</name>
</gene>
<dbReference type="GO" id="GO:0015990">
    <property type="term" value="P:electron transport coupled proton transport"/>
    <property type="evidence" value="ECO:0007669"/>
    <property type="project" value="TreeGrafter"/>
</dbReference>
<evidence type="ECO:0008006" key="2">
    <source>
        <dbReference type="Google" id="ProtNLM"/>
    </source>
</evidence>
<name>X1AKV1_9ZZZZ</name>
<dbReference type="SUPFAM" id="SSF56770">
    <property type="entry name" value="HydA/Nqo6-like"/>
    <property type="match status" value="1"/>
</dbReference>
<sequence length="76" mass="8752">MGKIKPRAYYKETLNGGFIATKINYMLGWGRKYSLFHYPFITACCGMEYMSAACAHWDFDRFGVGMTTFSPRQADM</sequence>
<evidence type="ECO:0000313" key="1">
    <source>
        <dbReference type="EMBL" id="GAG60626.1"/>
    </source>
</evidence>
<dbReference type="PANTHER" id="PTHR11995:SF14">
    <property type="entry name" value="NADH DEHYDROGENASE [UBIQUINONE] IRON-SULFUR PROTEIN 7, MITOCHONDRIAL"/>
    <property type="match status" value="1"/>
</dbReference>
<accession>X1AKV1</accession>
<dbReference type="EMBL" id="BART01006280">
    <property type="protein sequence ID" value="GAG60626.1"/>
    <property type="molecule type" value="Genomic_DNA"/>
</dbReference>
<dbReference type="Gene3D" id="3.40.50.12280">
    <property type="match status" value="1"/>
</dbReference>
<organism evidence="1">
    <name type="scientific">marine sediment metagenome</name>
    <dbReference type="NCBI Taxonomy" id="412755"/>
    <lineage>
        <taxon>unclassified sequences</taxon>
        <taxon>metagenomes</taxon>
        <taxon>ecological metagenomes</taxon>
    </lineage>
</organism>
<proteinExistence type="predicted"/>